<reference evidence="3" key="1">
    <citation type="submission" date="2018-09" db="EMBL/GenBank/DDBJ databases">
        <title>Chryseolinea sp. KIS68-18 isolated from soil.</title>
        <authorList>
            <person name="Weon H.-Y."/>
            <person name="Kwon S.-W."/>
            <person name="Lee S.A."/>
        </authorList>
    </citation>
    <scope>NUCLEOTIDE SEQUENCE [LARGE SCALE GENOMIC DNA]</scope>
    <source>
        <strain evidence="3">KIS68-18</strain>
    </source>
</reference>
<accession>A0A385SRG4</accession>
<sequence length="143" mass="16546">MVSLLPGLVLNGKESIHRSSQNPVPLITSPRPEPSKPLPIHKDKKPAVWIFIPDVKDKRIEVFGYGEDEEEGSMPNQWYCWEIELHHRKKIIQTKMVQGTKSFTLEISRKEQLRHQDWYRVRLSISDASGGIGKDSVDLYLNR</sequence>
<keyword evidence="3" id="KW-1185">Reference proteome</keyword>
<dbReference type="EMBL" id="CP032382">
    <property type="protein sequence ID" value="AYB32797.1"/>
    <property type="molecule type" value="Genomic_DNA"/>
</dbReference>
<proteinExistence type="predicted"/>
<gene>
    <name evidence="2" type="ORF">D4L85_20420</name>
</gene>
<dbReference type="Proteomes" id="UP000266183">
    <property type="component" value="Chromosome"/>
</dbReference>
<name>A0A385SRG4_9BACT</name>
<evidence type="ECO:0000313" key="2">
    <source>
        <dbReference type="EMBL" id="AYB32797.1"/>
    </source>
</evidence>
<protein>
    <submittedName>
        <fullName evidence="2">Uncharacterized protein</fullName>
    </submittedName>
</protein>
<evidence type="ECO:0000313" key="3">
    <source>
        <dbReference type="Proteomes" id="UP000266183"/>
    </source>
</evidence>
<evidence type="ECO:0000256" key="1">
    <source>
        <dbReference type="SAM" id="MobiDB-lite"/>
    </source>
</evidence>
<dbReference type="KEGG" id="chk:D4L85_20420"/>
<dbReference type="AlphaFoldDB" id="A0A385SRG4"/>
<organism evidence="2 3">
    <name type="scientific">Chryseolinea soli</name>
    <dbReference type="NCBI Taxonomy" id="2321403"/>
    <lineage>
        <taxon>Bacteria</taxon>
        <taxon>Pseudomonadati</taxon>
        <taxon>Bacteroidota</taxon>
        <taxon>Cytophagia</taxon>
        <taxon>Cytophagales</taxon>
        <taxon>Fulvivirgaceae</taxon>
        <taxon>Chryseolinea</taxon>
    </lineage>
</organism>
<feature type="region of interest" description="Disordered" evidence="1">
    <location>
        <begin position="18"/>
        <end position="41"/>
    </location>
</feature>